<dbReference type="PROSITE" id="PS00108">
    <property type="entry name" value="PROTEIN_KINASE_ST"/>
    <property type="match status" value="1"/>
</dbReference>
<dbReference type="InterPro" id="IPR002048">
    <property type="entry name" value="EF_hand_dom"/>
</dbReference>
<evidence type="ECO:0000259" key="12">
    <source>
        <dbReference type="PROSITE" id="PS50222"/>
    </source>
</evidence>
<dbReference type="PROSITE" id="PS00107">
    <property type="entry name" value="PROTEIN_KINASE_ATP"/>
    <property type="match status" value="1"/>
</dbReference>
<feature type="domain" description="EF-hand" evidence="12">
    <location>
        <begin position="424"/>
        <end position="459"/>
    </location>
</feature>
<feature type="domain" description="EF-hand" evidence="12">
    <location>
        <begin position="462"/>
        <end position="497"/>
    </location>
</feature>
<dbReference type="Gene3D" id="1.10.510.10">
    <property type="entry name" value="Transferase(Phosphotransferase) domain 1"/>
    <property type="match status" value="1"/>
</dbReference>
<feature type="domain" description="Protein kinase" evidence="11">
    <location>
        <begin position="52"/>
        <end position="308"/>
    </location>
</feature>
<dbReference type="Pfam" id="PF00069">
    <property type="entry name" value="Pkinase"/>
    <property type="match status" value="1"/>
</dbReference>
<dbReference type="PROSITE" id="PS50011">
    <property type="entry name" value="PROTEIN_KINASE_DOM"/>
    <property type="match status" value="1"/>
</dbReference>
<dbReference type="InterPro" id="IPR017441">
    <property type="entry name" value="Protein_kinase_ATP_BS"/>
</dbReference>
<dbReference type="Proteomes" id="UP001189429">
    <property type="component" value="Unassembled WGS sequence"/>
</dbReference>
<dbReference type="EMBL" id="CAUYUJ010005324">
    <property type="protein sequence ID" value="CAK0813194.1"/>
    <property type="molecule type" value="Genomic_DNA"/>
</dbReference>
<dbReference type="InterPro" id="IPR000719">
    <property type="entry name" value="Prot_kinase_dom"/>
</dbReference>
<dbReference type="SMART" id="SM00220">
    <property type="entry name" value="S_TKc"/>
    <property type="match status" value="1"/>
</dbReference>
<dbReference type="InterPro" id="IPR011009">
    <property type="entry name" value="Kinase-like_dom_sf"/>
</dbReference>
<evidence type="ECO:0000256" key="6">
    <source>
        <dbReference type="ARBA" id="ARBA00022837"/>
    </source>
</evidence>
<evidence type="ECO:0000313" key="13">
    <source>
        <dbReference type="EMBL" id="CAK0813194.1"/>
    </source>
</evidence>
<keyword evidence="3" id="KW-0808">Transferase</keyword>
<keyword evidence="4 9" id="KW-0547">Nucleotide-binding</keyword>
<dbReference type="PROSITE" id="PS00018">
    <property type="entry name" value="EF_HAND_1"/>
    <property type="match status" value="4"/>
</dbReference>
<evidence type="ECO:0000256" key="10">
    <source>
        <dbReference type="SAM" id="MobiDB-lite"/>
    </source>
</evidence>
<evidence type="ECO:0000259" key="11">
    <source>
        <dbReference type="PROSITE" id="PS50011"/>
    </source>
</evidence>
<comment type="similarity">
    <text evidence="8">Belongs to the protein kinase superfamily. Ser/Thr protein kinase family. CDPK subfamily.</text>
</comment>
<sequence>MGCAPSGNKAAEPKKGASSGKKNVSGKEVKEGGMGKAQFIIDNTGKITEFYQIEKKKLGEGSYGSVSRAKNLSTGAIRACKTISKHRMSNPERFKAEIALMKIMDHPNIIKLHETFEDHRNIYLIMELCSGGELFDRIIDAGHFTEVQAAILMQQIIRAIYYMHENKVCHRDLKPENFLFTTKEPIDKNTLKIIDFGLSCKFEAGQVLTTKAGTPYYVAPEVLAGKYDHMSDLWSCGVIMYVLLCGYPPFFGETDSEVLAKVRLGNFAFNTNDWKNISEDAKDLIRGMLKFKAKERTSAEQALNCEWIINKAPKAKNINLQESFVDNLRGFRSQNKLKKAALQIIAGQLNESQIKSLRETFQALDNNGDGFLTAVEMKEGMAKAGLKEMPPDLQAILDGIDADGSGKIDYTEFLAATLDKKLYLQEQQCWSAFRVFDRNGDGRISLQELKDVLQNGEVTNAFGGQDMESLLQEVDTSGDGEIDFDEFMAMMRKGTGAIDTDNKDGNRM</sequence>
<name>A0ABN9R383_9DINO</name>
<dbReference type="InterPro" id="IPR008271">
    <property type="entry name" value="Ser/Thr_kinase_AS"/>
</dbReference>
<evidence type="ECO:0008006" key="15">
    <source>
        <dbReference type="Google" id="ProtNLM"/>
    </source>
</evidence>
<feature type="domain" description="EF-hand" evidence="12">
    <location>
        <begin position="388"/>
        <end position="423"/>
    </location>
</feature>
<dbReference type="SUPFAM" id="SSF47473">
    <property type="entry name" value="EF-hand"/>
    <property type="match status" value="1"/>
</dbReference>
<evidence type="ECO:0000256" key="3">
    <source>
        <dbReference type="ARBA" id="ARBA00022679"/>
    </source>
</evidence>
<dbReference type="Gene3D" id="1.10.238.10">
    <property type="entry name" value="EF-hand"/>
    <property type="match status" value="2"/>
</dbReference>
<evidence type="ECO:0000313" key="14">
    <source>
        <dbReference type="Proteomes" id="UP001189429"/>
    </source>
</evidence>
<protein>
    <recommendedName>
        <fullName evidence="15">Calmodulin</fullName>
    </recommendedName>
</protein>
<dbReference type="InterPro" id="IPR018247">
    <property type="entry name" value="EF_Hand_1_Ca_BS"/>
</dbReference>
<comment type="caution">
    <text evidence="13">The sequence shown here is derived from an EMBL/GenBank/DDBJ whole genome shotgun (WGS) entry which is preliminary data.</text>
</comment>
<keyword evidence="14" id="KW-1185">Reference proteome</keyword>
<gene>
    <name evidence="13" type="ORF">PCOR1329_LOCUS17204</name>
</gene>
<evidence type="ECO:0000256" key="2">
    <source>
        <dbReference type="ARBA" id="ARBA00022527"/>
    </source>
</evidence>
<keyword evidence="5" id="KW-0418">Kinase</keyword>
<dbReference type="InterPro" id="IPR011992">
    <property type="entry name" value="EF-hand-dom_pair"/>
</dbReference>
<evidence type="ECO:0000256" key="5">
    <source>
        <dbReference type="ARBA" id="ARBA00022777"/>
    </source>
</evidence>
<keyword evidence="7 9" id="KW-0067">ATP-binding</keyword>
<proteinExistence type="inferred from homology"/>
<organism evidence="13 14">
    <name type="scientific">Prorocentrum cordatum</name>
    <dbReference type="NCBI Taxonomy" id="2364126"/>
    <lineage>
        <taxon>Eukaryota</taxon>
        <taxon>Sar</taxon>
        <taxon>Alveolata</taxon>
        <taxon>Dinophyceae</taxon>
        <taxon>Prorocentrales</taxon>
        <taxon>Prorocentraceae</taxon>
        <taxon>Prorocentrum</taxon>
    </lineage>
</organism>
<keyword evidence="6" id="KW-0106">Calcium</keyword>
<comment type="cofactor">
    <cofactor evidence="1">
        <name>Mg(2+)</name>
        <dbReference type="ChEBI" id="CHEBI:18420"/>
    </cofactor>
</comment>
<reference evidence="13" key="1">
    <citation type="submission" date="2023-10" db="EMBL/GenBank/DDBJ databases">
        <authorList>
            <person name="Chen Y."/>
            <person name="Shah S."/>
            <person name="Dougan E. K."/>
            <person name="Thang M."/>
            <person name="Chan C."/>
        </authorList>
    </citation>
    <scope>NUCLEOTIDE SEQUENCE [LARGE SCALE GENOMIC DNA]</scope>
</reference>
<dbReference type="SUPFAM" id="SSF56112">
    <property type="entry name" value="Protein kinase-like (PK-like)"/>
    <property type="match status" value="1"/>
</dbReference>
<dbReference type="Gene3D" id="3.30.200.20">
    <property type="entry name" value="Phosphorylase Kinase, domain 1"/>
    <property type="match status" value="1"/>
</dbReference>
<evidence type="ECO:0000256" key="9">
    <source>
        <dbReference type="PROSITE-ProRule" id="PRU10141"/>
    </source>
</evidence>
<feature type="domain" description="EF-hand" evidence="12">
    <location>
        <begin position="352"/>
        <end position="387"/>
    </location>
</feature>
<dbReference type="SMART" id="SM00054">
    <property type="entry name" value="EFh"/>
    <property type="match status" value="4"/>
</dbReference>
<dbReference type="PROSITE" id="PS50222">
    <property type="entry name" value="EF_HAND_2"/>
    <property type="match status" value="4"/>
</dbReference>
<evidence type="ECO:0000256" key="8">
    <source>
        <dbReference type="ARBA" id="ARBA00024334"/>
    </source>
</evidence>
<evidence type="ECO:0000256" key="7">
    <source>
        <dbReference type="ARBA" id="ARBA00022840"/>
    </source>
</evidence>
<keyword evidence="2" id="KW-0723">Serine/threonine-protein kinase</keyword>
<feature type="binding site" evidence="9">
    <location>
        <position position="81"/>
    </location>
    <ligand>
        <name>ATP</name>
        <dbReference type="ChEBI" id="CHEBI:30616"/>
    </ligand>
</feature>
<feature type="region of interest" description="Disordered" evidence="10">
    <location>
        <begin position="1"/>
        <end position="29"/>
    </location>
</feature>
<evidence type="ECO:0000256" key="1">
    <source>
        <dbReference type="ARBA" id="ARBA00001946"/>
    </source>
</evidence>
<dbReference type="PANTHER" id="PTHR24349">
    <property type="entry name" value="SERINE/THREONINE-PROTEIN KINASE"/>
    <property type="match status" value="1"/>
</dbReference>
<evidence type="ECO:0000256" key="4">
    <source>
        <dbReference type="ARBA" id="ARBA00022741"/>
    </source>
</evidence>
<dbReference type="CDD" id="cd05117">
    <property type="entry name" value="STKc_CAMK"/>
    <property type="match status" value="1"/>
</dbReference>
<dbReference type="Pfam" id="PF13499">
    <property type="entry name" value="EF-hand_7"/>
    <property type="match status" value="2"/>
</dbReference>
<accession>A0ABN9R383</accession>
<dbReference type="InterPro" id="IPR050205">
    <property type="entry name" value="CDPK_Ser/Thr_kinases"/>
</dbReference>